<evidence type="ECO:0000313" key="2">
    <source>
        <dbReference type="Proteomes" id="UP000642509"/>
    </source>
</evidence>
<protein>
    <recommendedName>
        <fullName evidence="3">Phage portal protein</fullName>
    </recommendedName>
</protein>
<keyword evidence="2" id="KW-1185">Reference proteome</keyword>
<dbReference type="Pfam" id="PF05133">
    <property type="entry name" value="SPP1_portal"/>
    <property type="match status" value="1"/>
</dbReference>
<reference evidence="2" key="1">
    <citation type="journal article" date="2019" name="Int. J. Syst. Evol. Microbiol.">
        <title>The Global Catalogue of Microorganisms (GCM) 10K type strain sequencing project: providing services to taxonomists for standard genome sequencing and annotation.</title>
        <authorList>
            <consortium name="The Broad Institute Genomics Platform"/>
            <consortium name="The Broad Institute Genome Sequencing Center for Infectious Disease"/>
            <person name="Wu L."/>
            <person name="Ma J."/>
        </authorList>
    </citation>
    <scope>NUCLEOTIDE SEQUENCE [LARGE SCALE GENOMIC DNA]</scope>
    <source>
        <strain evidence="2">CGMCC 1.7064</strain>
    </source>
</reference>
<dbReference type="InterPro" id="IPR021145">
    <property type="entry name" value="Portal_protein_SPP1_Gp6-like"/>
</dbReference>
<comment type="caution">
    <text evidence="1">The sequence shown here is derived from an EMBL/GenBank/DDBJ whole genome shotgun (WGS) entry which is preliminary data.</text>
</comment>
<proteinExistence type="predicted"/>
<dbReference type="Proteomes" id="UP000642509">
    <property type="component" value="Unassembled WGS sequence"/>
</dbReference>
<accession>A0ABQ2LMW0</accession>
<gene>
    <name evidence="1" type="ORF">GCM10010977_02510</name>
</gene>
<dbReference type="EMBL" id="BMLQ01000001">
    <property type="protein sequence ID" value="GGO40350.1"/>
    <property type="molecule type" value="Genomic_DNA"/>
</dbReference>
<evidence type="ECO:0000313" key="1">
    <source>
        <dbReference type="EMBL" id="GGO40350.1"/>
    </source>
</evidence>
<sequence>MTDTLTALSQQLDAGTAQRARYDAAYEGRSPMSYLAPAAKVALGSGFNALGSNVCRVAVTALAERLRVTGFTVDGAAAPELWAAWLANDLDQLAGTAHREALVHGASYVIVWADAEGAPLVTIESAHQVTVQRDPATRRVVSALKRWGTPTGTEAILYGPEQVIKYRSDTVGAASAGQFRVVESLDNPLGVVPVVELANTDRLLGGGASELADLLPLQDALDKLLADLLVASEYYARPRRWATGVELEEVEELDEDGEPTGELVAENPFPEGDRMLLAEDPAAKFGSLPAADLKAYESALAVITSQIQTVAGLPAHYLGVNSVQPPSADGLRAAEASLTARAEARQATFGRAWEKVARLMHGILTGRFDAEVRVSWADAATRSIAQEADAVTKLYQAGLLPASYALARLGYGADEVDAIRAARRAEALDNTGTDLGELLA</sequence>
<dbReference type="RefSeq" id="WP_188803430.1">
    <property type="nucleotide sequence ID" value="NZ_BAAAOU010000003.1"/>
</dbReference>
<organism evidence="1 2">
    <name type="scientific">Citricoccus zhacaiensis</name>
    <dbReference type="NCBI Taxonomy" id="489142"/>
    <lineage>
        <taxon>Bacteria</taxon>
        <taxon>Bacillati</taxon>
        <taxon>Actinomycetota</taxon>
        <taxon>Actinomycetes</taxon>
        <taxon>Micrococcales</taxon>
        <taxon>Micrococcaceae</taxon>
        <taxon>Citricoccus</taxon>
    </lineage>
</organism>
<name>A0ABQ2LMW0_9MICC</name>
<evidence type="ECO:0008006" key="3">
    <source>
        <dbReference type="Google" id="ProtNLM"/>
    </source>
</evidence>